<protein>
    <submittedName>
        <fullName evidence="1">Uncharacterized protein</fullName>
    </submittedName>
</protein>
<dbReference type="Proteomes" id="UP001176940">
    <property type="component" value="Unassembled WGS sequence"/>
</dbReference>
<dbReference type="PANTHER" id="PTHR35083">
    <property type="entry name" value="RGD1565685 PROTEIN"/>
    <property type="match status" value="1"/>
</dbReference>
<keyword evidence="2" id="KW-1185">Reference proteome</keyword>
<dbReference type="EMBL" id="CAUEEQ010049990">
    <property type="protein sequence ID" value="CAJ0960413.1"/>
    <property type="molecule type" value="Genomic_DNA"/>
</dbReference>
<comment type="caution">
    <text evidence="1">The sequence shown here is derived from an EMBL/GenBank/DDBJ whole genome shotgun (WGS) entry which is preliminary data.</text>
</comment>
<dbReference type="Pfam" id="PF15112">
    <property type="entry name" value="DUF4559"/>
    <property type="match status" value="1"/>
</dbReference>
<evidence type="ECO:0000313" key="2">
    <source>
        <dbReference type="Proteomes" id="UP001176940"/>
    </source>
</evidence>
<organism evidence="1 2">
    <name type="scientific">Ranitomeya imitator</name>
    <name type="common">mimic poison frog</name>
    <dbReference type="NCBI Taxonomy" id="111125"/>
    <lineage>
        <taxon>Eukaryota</taxon>
        <taxon>Metazoa</taxon>
        <taxon>Chordata</taxon>
        <taxon>Craniata</taxon>
        <taxon>Vertebrata</taxon>
        <taxon>Euteleostomi</taxon>
        <taxon>Amphibia</taxon>
        <taxon>Batrachia</taxon>
        <taxon>Anura</taxon>
        <taxon>Neobatrachia</taxon>
        <taxon>Hyloidea</taxon>
        <taxon>Dendrobatidae</taxon>
        <taxon>Dendrobatinae</taxon>
        <taxon>Ranitomeya</taxon>
    </lineage>
</organism>
<accession>A0ABN9M9N4</accession>
<name>A0ABN9M9N4_9NEOB</name>
<proteinExistence type="predicted"/>
<evidence type="ECO:0000313" key="1">
    <source>
        <dbReference type="EMBL" id="CAJ0960413.1"/>
    </source>
</evidence>
<dbReference type="PANTHER" id="PTHR35083:SF1">
    <property type="entry name" value="RGD1565685 PROTEIN"/>
    <property type="match status" value="1"/>
</dbReference>
<dbReference type="InterPro" id="IPR027897">
    <property type="entry name" value="DUF4559"/>
</dbReference>
<gene>
    <name evidence="1" type="ORF">RIMI_LOCUS17268103</name>
</gene>
<sequence>MALQGLFARLNCREYKNWMKAGHCLLLLQNRLQGYIDKEMQTFHRQLANTVTAPRQRKCQCRVKGKQFVPSCPTCAQWKKIILAHHNNRNGEIHWGNSDPSLWSSHYWEVAKVYMPRGQTHFNGPQECDAAALLNLINNCDHFRVSNISRVREVIKCRNELFHSFDMKVSSSWLKNFGQKMHNLVSEFTHVPGIAGDGEKMQKILVLDWNVENSGIYEVDGVHFTPQSKTTSRHPSSTNDTSLSSHMVERLMIQQLIQDLYLEIEEHGSLTKKDIVKVGSMKAFLAQNQDLQFVFQEDIENLDRLCKDHVAISEEGWIQTRRAAIFFIVSLDVKEDLNM</sequence>
<reference evidence="1" key="1">
    <citation type="submission" date="2023-07" db="EMBL/GenBank/DDBJ databases">
        <authorList>
            <person name="Stuckert A."/>
        </authorList>
    </citation>
    <scope>NUCLEOTIDE SEQUENCE</scope>
</reference>